<proteinExistence type="predicted"/>
<name>A0ABQ4SYR7_9HYPH</name>
<evidence type="ECO:0000313" key="2">
    <source>
        <dbReference type="EMBL" id="GJE07085.1"/>
    </source>
</evidence>
<feature type="region of interest" description="Disordered" evidence="1">
    <location>
        <begin position="68"/>
        <end position="87"/>
    </location>
</feature>
<reference evidence="2" key="2">
    <citation type="submission" date="2021-08" db="EMBL/GenBank/DDBJ databases">
        <authorList>
            <person name="Tani A."/>
            <person name="Ola A."/>
            <person name="Ogura Y."/>
            <person name="Katsura K."/>
            <person name="Hayashi T."/>
        </authorList>
    </citation>
    <scope>NUCLEOTIDE SEQUENCE</scope>
    <source>
        <strain evidence="2">LMG 23639</strain>
    </source>
</reference>
<protein>
    <submittedName>
        <fullName evidence="2">Uncharacterized protein</fullName>
    </submittedName>
</protein>
<sequence>MLAERDAFLAKGLDGFSPEEQVTRLDGLIARMQVLGRQGAGLPEAQTLWKAEQATRSRRDAIVREAAQKRARQPIPVAPPKPKTGPHTNFTILEMDAVRAAVNPLRADTFRADLARGVDLVARLGGFDRAGDDWVVRLVDGIGEAGRPGQGVLCRVRAEDTASLALLRNATPGLSAFRVIASDAEDVRFATNPVRLRIVLAPCRIAPPPDNSFLPGAPHPNDAKPFDLPSPTPHADLPPRAADEPPPVAASPPGLRCTTEVDRQRGFSAHVRCA</sequence>
<accession>A0ABQ4SYR7</accession>
<evidence type="ECO:0000313" key="3">
    <source>
        <dbReference type="Proteomes" id="UP001055102"/>
    </source>
</evidence>
<dbReference type="RefSeq" id="WP_238276090.1">
    <property type="nucleotide sequence ID" value="NZ_BPQR01000040.1"/>
</dbReference>
<organism evidence="2 3">
    <name type="scientific">Methylobacterium jeotgali</name>
    <dbReference type="NCBI Taxonomy" id="381630"/>
    <lineage>
        <taxon>Bacteria</taxon>
        <taxon>Pseudomonadati</taxon>
        <taxon>Pseudomonadota</taxon>
        <taxon>Alphaproteobacteria</taxon>
        <taxon>Hyphomicrobiales</taxon>
        <taxon>Methylobacteriaceae</taxon>
        <taxon>Methylobacterium</taxon>
    </lineage>
</organism>
<dbReference type="Proteomes" id="UP001055102">
    <property type="component" value="Unassembled WGS sequence"/>
</dbReference>
<feature type="region of interest" description="Disordered" evidence="1">
    <location>
        <begin position="211"/>
        <end position="257"/>
    </location>
</feature>
<gene>
    <name evidence="2" type="ORF">AOPFMNJM_2409</name>
</gene>
<comment type="caution">
    <text evidence="2">The sequence shown here is derived from an EMBL/GenBank/DDBJ whole genome shotgun (WGS) entry which is preliminary data.</text>
</comment>
<keyword evidence="3" id="KW-1185">Reference proteome</keyword>
<dbReference type="EMBL" id="BPQR01000040">
    <property type="protein sequence ID" value="GJE07085.1"/>
    <property type="molecule type" value="Genomic_DNA"/>
</dbReference>
<evidence type="ECO:0000256" key="1">
    <source>
        <dbReference type="SAM" id="MobiDB-lite"/>
    </source>
</evidence>
<reference evidence="2" key="1">
    <citation type="journal article" date="2021" name="Front. Microbiol.">
        <title>Comprehensive Comparative Genomics and Phenotyping of Methylobacterium Species.</title>
        <authorList>
            <person name="Alessa O."/>
            <person name="Ogura Y."/>
            <person name="Fujitani Y."/>
            <person name="Takami H."/>
            <person name="Hayashi T."/>
            <person name="Sahin N."/>
            <person name="Tani A."/>
        </authorList>
    </citation>
    <scope>NUCLEOTIDE SEQUENCE</scope>
    <source>
        <strain evidence="2">LMG 23639</strain>
    </source>
</reference>